<dbReference type="SUPFAM" id="SSF46689">
    <property type="entry name" value="Homeodomain-like"/>
    <property type="match status" value="1"/>
</dbReference>
<gene>
    <name evidence="4" type="ORF">JZO70_02600</name>
</gene>
<dbReference type="InterPro" id="IPR001647">
    <property type="entry name" value="HTH_TetR"/>
</dbReference>
<sequence length="178" mass="21189">MKRVKQIEQSKAWFVEALLSLMEKENFETITIKQIAEAAQLDRRTFYRHFSSKEEVLNYRIKQLLASHFGKIKQLKLRGEEEIICQHFYFLEEQIQLMKVLKKQQLFSFLLDSYGEYTELFATIFADAPLVENENNYQIAFKAGGFLNMVAYWIQQETRESPEEMAALLTRFYRFGVE</sequence>
<name>A0ABS3L5Y6_9ENTE</name>
<evidence type="ECO:0000313" key="4">
    <source>
        <dbReference type="EMBL" id="MBO1305036.1"/>
    </source>
</evidence>
<dbReference type="Gene3D" id="1.10.357.10">
    <property type="entry name" value="Tetracycline Repressor, domain 2"/>
    <property type="match status" value="1"/>
</dbReference>
<reference evidence="4 5" key="1">
    <citation type="submission" date="2021-03" db="EMBL/GenBank/DDBJ databases">
        <title>Enterococcal diversity collection.</title>
        <authorList>
            <person name="Gilmore M.S."/>
            <person name="Schwartzman J."/>
            <person name="Van Tyne D."/>
            <person name="Martin M."/>
            <person name="Earl A.M."/>
            <person name="Manson A.L."/>
            <person name="Straub T."/>
            <person name="Salamzade R."/>
            <person name="Saavedra J."/>
            <person name="Lebreton F."/>
            <person name="Prichula J."/>
            <person name="Schaufler K."/>
            <person name="Gaca A."/>
            <person name="Sgardioli B."/>
            <person name="Wagenaar J."/>
            <person name="Strong T."/>
        </authorList>
    </citation>
    <scope>NUCLEOTIDE SEQUENCE [LARGE SCALE GENOMIC DNA]</scope>
    <source>
        <strain evidence="4 5">669A</strain>
    </source>
</reference>
<accession>A0ABS3L5Y6</accession>
<keyword evidence="5" id="KW-1185">Reference proteome</keyword>
<proteinExistence type="predicted"/>
<evidence type="ECO:0000259" key="3">
    <source>
        <dbReference type="PROSITE" id="PS50977"/>
    </source>
</evidence>
<evidence type="ECO:0000256" key="1">
    <source>
        <dbReference type="ARBA" id="ARBA00023125"/>
    </source>
</evidence>
<dbReference type="Proteomes" id="UP000664601">
    <property type="component" value="Unassembled WGS sequence"/>
</dbReference>
<dbReference type="PANTHER" id="PTHR43479:SF11">
    <property type="entry name" value="ACREF_ENVCD OPERON REPRESSOR-RELATED"/>
    <property type="match status" value="1"/>
</dbReference>
<dbReference type="Pfam" id="PF00440">
    <property type="entry name" value="TetR_N"/>
    <property type="match status" value="1"/>
</dbReference>
<feature type="DNA-binding region" description="H-T-H motif" evidence="2">
    <location>
        <begin position="31"/>
        <end position="50"/>
    </location>
</feature>
<dbReference type="PRINTS" id="PR00455">
    <property type="entry name" value="HTHTETR"/>
</dbReference>
<dbReference type="PROSITE" id="PS50977">
    <property type="entry name" value="HTH_TETR_2"/>
    <property type="match status" value="1"/>
</dbReference>
<comment type="caution">
    <text evidence="4">The sequence shown here is derived from an EMBL/GenBank/DDBJ whole genome shotgun (WGS) entry which is preliminary data.</text>
</comment>
<dbReference type="EMBL" id="JAFREM010000004">
    <property type="protein sequence ID" value="MBO1305036.1"/>
    <property type="molecule type" value="Genomic_DNA"/>
</dbReference>
<keyword evidence="1 2" id="KW-0238">DNA-binding</keyword>
<dbReference type="InterPro" id="IPR050624">
    <property type="entry name" value="HTH-type_Tx_Regulator"/>
</dbReference>
<organism evidence="4 5">
    <name type="scientific">Candidatus Enterococcus moelleringii</name>
    <dbReference type="NCBI Taxonomy" id="2815325"/>
    <lineage>
        <taxon>Bacteria</taxon>
        <taxon>Bacillati</taxon>
        <taxon>Bacillota</taxon>
        <taxon>Bacilli</taxon>
        <taxon>Lactobacillales</taxon>
        <taxon>Enterococcaceae</taxon>
        <taxon>Enterococcus</taxon>
    </lineage>
</organism>
<evidence type="ECO:0000313" key="5">
    <source>
        <dbReference type="Proteomes" id="UP000664601"/>
    </source>
</evidence>
<protein>
    <submittedName>
        <fullName evidence="4">TetR/AcrR family transcriptional regulator</fullName>
    </submittedName>
</protein>
<dbReference type="InterPro" id="IPR039532">
    <property type="entry name" value="TetR_C_Firmicutes"/>
</dbReference>
<dbReference type="InterPro" id="IPR009057">
    <property type="entry name" value="Homeodomain-like_sf"/>
</dbReference>
<dbReference type="RefSeq" id="WP_207671981.1">
    <property type="nucleotide sequence ID" value="NZ_JAFREM010000004.1"/>
</dbReference>
<feature type="domain" description="HTH tetR-type" evidence="3">
    <location>
        <begin position="8"/>
        <end position="68"/>
    </location>
</feature>
<dbReference type="Pfam" id="PF14278">
    <property type="entry name" value="TetR_C_8"/>
    <property type="match status" value="1"/>
</dbReference>
<dbReference type="PANTHER" id="PTHR43479">
    <property type="entry name" value="ACREF/ENVCD OPERON REPRESSOR-RELATED"/>
    <property type="match status" value="1"/>
</dbReference>
<evidence type="ECO:0000256" key="2">
    <source>
        <dbReference type="PROSITE-ProRule" id="PRU00335"/>
    </source>
</evidence>